<feature type="domain" description="Methyltransferase type 11" evidence="1">
    <location>
        <begin position="60"/>
        <end position="125"/>
    </location>
</feature>
<dbReference type="GO" id="GO:0008168">
    <property type="term" value="F:methyltransferase activity"/>
    <property type="evidence" value="ECO:0007669"/>
    <property type="project" value="UniProtKB-KW"/>
</dbReference>
<dbReference type="EMBL" id="JACSQT010000005">
    <property type="protein sequence ID" value="MBD7937792.1"/>
    <property type="molecule type" value="Genomic_DNA"/>
</dbReference>
<keyword evidence="2" id="KW-0808">Transferase</keyword>
<accession>A0ABR8QR80</accession>
<organism evidence="2 3">
    <name type="scientific">Cytobacillus stercorigallinarum</name>
    <dbReference type="NCBI Taxonomy" id="2762240"/>
    <lineage>
        <taxon>Bacteria</taxon>
        <taxon>Bacillati</taxon>
        <taxon>Bacillota</taxon>
        <taxon>Bacilli</taxon>
        <taxon>Bacillales</taxon>
        <taxon>Bacillaceae</taxon>
        <taxon>Cytobacillus</taxon>
    </lineage>
</organism>
<dbReference type="RefSeq" id="WP_191814332.1">
    <property type="nucleotide sequence ID" value="NZ_JACSQT010000005.1"/>
</dbReference>
<dbReference type="InterPro" id="IPR013216">
    <property type="entry name" value="Methyltransf_11"/>
</dbReference>
<dbReference type="Gene3D" id="3.40.50.150">
    <property type="entry name" value="Vaccinia Virus protein VP39"/>
    <property type="match status" value="1"/>
</dbReference>
<dbReference type="InterPro" id="IPR029063">
    <property type="entry name" value="SAM-dependent_MTases_sf"/>
</dbReference>
<proteinExistence type="predicted"/>
<keyword evidence="2" id="KW-0489">Methyltransferase</keyword>
<evidence type="ECO:0000313" key="3">
    <source>
        <dbReference type="Proteomes" id="UP000657931"/>
    </source>
</evidence>
<protein>
    <submittedName>
        <fullName evidence="2">Methyltransferase domain-containing protein</fullName>
    </submittedName>
</protein>
<gene>
    <name evidence="2" type="ORF">H9655_12240</name>
</gene>
<dbReference type="SUPFAM" id="SSF53335">
    <property type="entry name" value="S-adenosyl-L-methionine-dependent methyltransferases"/>
    <property type="match status" value="1"/>
</dbReference>
<evidence type="ECO:0000313" key="2">
    <source>
        <dbReference type="EMBL" id="MBD7937792.1"/>
    </source>
</evidence>
<reference evidence="2 3" key="1">
    <citation type="submission" date="2020-08" db="EMBL/GenBank/DDBJ databases">
        <title>A Genomic Blueprint of the Chicken Gut Microbiome.</title>
        <authorList>
            <person name="Gilroy R."/>
            <person name="Ravi A."/>
            <person name="Getino M."/>
            <person name="Pursley I."/>
            <person name="Horton D.L."/>
            <person name="Alikhan N.-F."/>
            <person name="Baker D."/>
            <person name="Gharbi K."/>
            <person name="Hall N."/>
            <person name="Watson M."/>
            <person name="Adriaenssens E.M."/>
            <person name="Foster-Nyarko E."/>
            <person name="Jarju S."/>
            <person name="Secka A."/>
            <person name="Antonio M."/>
            <person name="Oren A."/>
            <person name="Chaudhuri R."/>
            <person name="La Ragione R.M."/>
            <person name="Hildebrand F."/>
            <person name="Pallen M.J."/>
        </authorList>
    </citation>
    <scope>NUCLEOTIDE SEQUENCE [LARGE SCALE GENOMIC DNA]</scope>
    <source>
        <strain evidence="2 3">Sa5YUA1</strain>
    </source>
</reference>
<sequence length="222" mass="25495">MKNPTLSTYWLFPHSPEWYRQISKNGEAYKYPWQSTIDSPIAENIFDQLVCLHTKDKVTLDFGCGDGRFTKKYALYAKQMIGADSSIQFIHTATKTKPDNTTFIVAHSKNELPFKPAFFDLAITRKGPTSIYQQLPHYVKEGGLILVLHPGENEGKELSTWFPLFFQATNIPYQLNNISQKSSQRLISRSLKFTRFIRLNIYIPPLISSTIVALDKKKKSIK</sequence>
<keyword evidence="3" id="KW-1185">Reference proteome</keyword>
<name>A0ABR8QR80_9BACI</name>
<dbReference type="Pfam" id="PF08241">
    <property type="entry name" value="Methyltransf_11"/>
    <property type="match status" value="1"/>
</dbReference>
<dbReference type="Proteomes" id="UP000657931">
    <property type="component" value="Unassembled WGS sequence"/>
</dbReference>
<comment type="caution">
    <text evidence="2">The sequence shown here is derived from an EMBL/GenBank/DDBJ whole genome shotgun (WGS) entry which is preliminary data.</text>
</comment>
<dbReference type="GO" id="GO:0032259">
    <property type="term" value="P:methylation"/>
    <property type="evidence" value="ECO:0007669"/>
    <property type="project" value="UniProtKB-KW"/>
</dbReference>
<evidence type="ECO:0000259" key="1">
    <source>
        <dbReference type="Pfam" id="PF08241"/>
    </source>
</evidence>